<feature type="domain" description="Condensin II complex subunit H2 middle" evidence="3">
    <location>
        <begin position="60"/>
        <end position="212"/>
    </location>
</feature>
<sequence length="595" mass="66812">MYHQHDQPEGVSVQPEENGSHAVLVEENDQYWGLDDIPVEDKISLDSSTCKDAKLNQFVRPPANLVVLEGDCLDATSDGSELESYLLATSDLYRDFILLDPCDAVAVDNYLKDDKAGKWQNGICRGSNMASKSRKSFQSPINRSGGATRKSSVGNNQDANLNRSPTVDHGFEFSGCNIGPDHPSWSVPDNNIHGFEMDDGYSEPGDSDDEEDPWKPLNPHEPGNLRVKPFKKVKSFRRQGINSTKRVPITKQFPLARMHGTISPELSEVWEARCHASESQHEPKSLPLYEKLRHSLVHGGHDTSDAFGNPRDDNEDNEYDTRGPDFDPPDFDMPDTVYEYEEVPLHPKKVKQTIKCSVICVMKLCDDNGVSFDTNEMYGPEGPSSQASLEDLCRSHLDALLASFAESEKQTELAVRVSTWKQRIEENLEEQDSRPPFDIHEYGERVLEKLSVERDSGNITMSFAEVVRGQEKHNVARTFSSLLQLVNNGNIDLERGDTGSEPMCYTAVSPFYVRLLSRDKGREEVQLRSSNKRVMSQIRKICTKRERDKSGREKSPNVSLSLKLGKFGTFRCTPEGKRRQRSQLVDSVGLHSSAG</sequence>
<feature type="compositionally biased region" description="Acidic residues" evidence="1">
    <location>
        <begin position="197"/>
        <end position="212"/>
    </location>
</feature>
<comment type="caution">
    <text evidence="4">The sequence shown here is derived from an EMBL/GenBank/DDBJ whole genome shotgun (WGS) entry which is preliminary data.</text>
</comment>
<feature type="region of interest" description="Disordered" evidence="1">
    <location>
        <begin position="182"/>
        <end position="226"/>
    </location>
</feature>
<dbReference type="InterPro" id="IPR031739">
    <property type="entry name" value="Ncaph2"/>
</dbReference>
<dbReference type="Gene3D" id="1.10.10.580">
    <property type="entry name" value="Structural maintenance of chromosome 1. Chain E"/>
    <property type="match status" value="1"/>
</dbReference>
<dbReference type="EMBL" id="BJWL01000029">
    <property type="protein sequence ID" value="GFZ21781.1"/>
    <property type="molecule type" value="Genomic_DNA"/>
</dbReference>
<accession>A0A7J0HFP4</accession>
<feature type="region of interest" description="Disordered" evidence="1">
    <location>
        <begin position="130"/>
        <end position="162"/>
    </location>
</feature>
<feature type="region of interest" description="Disordered" evidence="1">
    <location>
        <begin position="572"/>
        <end position="595"/>
    </location>
</feature>
<protein>
    <recommendedName>
        <fullName evidence="6">Condensin-2 complex subunit H2</fullName>
    </recommendedName>
</protein>
<organism evidence="4 5">
    <name type="scientific">Actinidia rufa</name>
    <dbReference type="NCBI Taxonomy" id="165716"/>
    <lineage>
        <taxon>Eukaryota</taxon>
        <taxon>Viridiplantae</taxon>
        <taxon>Streptophyta</taxon>
        <taxon>Embryophyta</taxon>
        <taxon>Tracheophyta</taxon>
        <taxon>Spermatophyta</taxon>
        <taxon>Magnoliopsida</taxon>
        <taxon>eudicotyledons</taxon>
        <taxon>Gunneridae</taxon>
        <taxon>Pentapetalae</taxon>
        <taxon>asterids</taxon>
        <taxon>Ericales</taxon>
        <taxon>Actinidiaceae</taxon>
        <taxon>Actinidia</taxon>
    </lineage>
</organism>
<dbReference type="InterPro" id="IPR031719">
    <property type="entry name" value="H2_M"/>
</dbReference>
<dbReference type="AlphaFoldDB" id="A0A7J0HFP4"/>
<dbReference type="InterPro" id="IPR031737">
    <property type="entry name" value="CNDH2_C"/>
</dbReference>
<keyword evidence="5" id="KW-1185">Reference proteome</keyword>
<dbReference type="InterPro" id="IPR023093">
    <property type="entry name" value="ScpA-like_C"/>
</dbReference>
<dbReference type="Pfam" id="PF16858">
    <property type="entry name" value="CNDH2_C"/>
    <property type="match status" value="1"/>
</dbReference>
<evidence type="ECO:0000259" key="3">
    <source>
        <dbReference type="Pfam" id="PF16869"/>
    </source>
</evidence>
<evidence type="ECO:0008006" key="6">
    <source>
        <dbReference type="Google" id="ProtNLM"/>
    </source>
</evidence>
<evidence type="ECO:0000313" key="5">
    <source>
        <dbReference type="Proteomes" id="UP000585474"/>
    </source>
</evidence>
<dbReference type="GO" id="GO:0010032">
    <property type="term" value="P:meiotic chromosome condensation"/>
    <property type="evidence" value="ECO:0007669"/>
    <property type="project" value="TreeGrafter"/>
</dbReference>
<reference evidence="4 5" key="1">
    <citation type="submission" date="2019-07" db="EMBL/GenBank/DDBJ databases">
        <title>De Novo Assembly of kiwifruit Actinidia rufa.</title>
        <authorList>
            <person name="Sugita-Konishi S."/>
            <person name="Sato K."/>
            <person name="Mori E."/>
            <person name="Abe Y."/>
            <person name="Kisaki G."/>
            <person name="Hamano K."/>
            <person name="Suezawa K."/>
            <person name="Otani M."/>
            <person name="Fukuda T."/>
            <person name="Manabe T."/>
            <person name="Gomi K."/>
            <person name="Tabuchi M."/>
            <person name="Akimitsu K."/>
            <person name="Kataoka I."/>
        </authorList>
    </citation>
    <scope>NUCLEOTIDE SEQUENCE [LARGE SCALE GENOMIC DNA]</scope>
    <source>
        <strain evidence="5">cv. Fuchu</strain>
    </source>
</reference>
<evidence type="ECO:0000259" key="2">
    <source>
        <dbReference type="Pfam" id="PF16858"/>
    </source>
</evidence>
<dbReference type="PANTHER" id="PTHR14324">
    <property type="entry name" value="CONDENSIN-2 COMPLEX SUBUNIT H2"/>
    <property type="match status" value="1"/>
</dbReference>
<feature type="domain" description="Condensin-2 complex subunit H2 C-terminal" evidence="2">
    <location>
        <begin position="388"/>
        <end position="524"/>
    </location>
</feature>
<evidence type="ECO:0000256" key="1">
    <source>
        <dbReference type="SAM" id="MobiDB-lite"/>
    </source>
</evidence>
<dbReference type="GO" id="GO:0000796">
    <property type="term" value="C:condensin complex"/>
    <property type="evidence" value="ECO:0007669"/>
    <property type="project" value="TreeGrafter"/>
</dbReference>
<dbReference type="PANTHER" id="PTHR14324:SF3">
    <property type="entry name" value="CONDENSIN-2 COMPLEX SUBUNIT H2"/>
    <property type="match status" value="1"/>
</dbReference>
<feature type="compositionally biased region" description="Polar residues" evidence="1">
    <location>
        <begin position="130"/>
        <end position="142"/>
    </location>
</feature>
<feature type="region of interest" description="Disordered" evidence="1">
    <location>
        <begin position="299"/>
        <end position="329"/>
    </location>
</feature>
<dbReference type="Proteomes" id="UP000585474">
    <property type="component" value="Unassembled WGS sequence"/>
</dbReference>
<evidence type="ECO:0000313" key="4">
    <source>
        <dbReference type="EMBL" id="GFZ21781.1"/>
    </source>
</evidence>
<gene>
    <name evidence="4" type="ORF">Acr_29g0009430</name>
</gene>
<dbReference type="OrthoDB" id="10038475at2759"/>
<dbReference type="GO" id="GO:0003682">
    <property type="term" value="F:chromatin binding"/>
    <property type="evidence" value="ECO:0007669"/>
    <property type="project" value="TreeGrafter"/>
</dbReference>
<dbReference type="Pfam" id="PF16869">
    <property type="entry name" value="CNDH2_M"/>
    <property type="match status" value="1"/>
</dbReference>
<feature type="compositionally biased region" description="Polar residues" evidence="1">
    <location>
        <begin position="149"/>
        <end position="162"/>
    </location>
</feature>
<dbReference type="GO" id="GO:0051306">
    <property type="term" value="P:mitotic sister chromatid separation"/>
    <property type="evidence" value="ECO:0007669"/>
    <property type="project" value="TreeGrafter"/>
</dbReference>
<name>A0A7J0HFP4_9ERIC</name>
<proteinExistence type="predicted"/>
<dbReference type="GO" id="GO:0005634">
    <property type="term" value="C:nucleus"/>
    <property type="evidence" value="ECO:0007669"/>
    <property type="project" value="TreeGrafter"/>
</dbReference>